<dbReference type="PANTHER" id="PTHR43744:SF12">
    <property type="entry name" value="ABC TRANSPORTER PERMEASE PROTEIN MG189-RELATED"/>
    <property type="match status" value="1"/>
</dbReference>
<comment type="similarity">
    <text evidence="7">Belongs to the binding-protein-dependent transport system permease family.</text>
</comment>
<dbReference type="PANTHER" id="PTHR43744">
    <property type="entry name" value="ABC TRANSPORTER PERMEASE PROTEIN MG189-RELATED-RELATED"/>
    <property type="match status" value="1"/>
</dbReference>
<protein>
    <submittedName>
        <fullName evidence="8">ABC transporter permease subunit</fullName>
    </submittedName>
</protein>
<sequence>MSIMHDKNNLLKPAKIKAIKHPNYTVTAVLATIAVFAILGPLYMTMMIALKSPSDMTNVLAWPKQFQWSNFTSAWQMTDFPLMFRNTLFITAWNIIFTIITNSAAAYAITRYRKQSRFFNLLYYYFISAMFIPFNVIMLPLVREVSAFHMDNDFGMTFLYIIFGMPLNIFLYSGFVKQIPVALEEAAVMDGAKPYQVFFKVIFPLMAPMHATVAILSFMWTWNDFLMPLVLLSDPKQQTLQLAQYVFQGQFSTNYNLAFASYVLVLAPVLIMYVFFQRYIISGVLTGSVKG</sequence>
<keyword evidence="5 7" id="KW-1133">Transmembrane helix</keyword>
<keyword evidence="3" id="KW-1003">Cell membrane</keyword>
<dbReference type="EMBL" id="WERV01000007">
    <property type="protein sequence ID" value="MDV7715845.1"/>
    <property type="molecule type" value="Genomic_DNA"/>
</dbReference>
<evidence type="ECO:0000256" key="1">
    <source>
        <dbReference type="ARBA" id="ARBA00004651"/>
    </source>
</evidence>
<proteinExistence type="inferred from homology"/>
<feature type="transmembrane region" description="Helical" evidence="7">
    <location>
        <begin position="87"/>
        <end position="109"/>
    </location>
</feature>
<comment type="caution">
    <text evidence="8">The sequence shown here is derived from an EMBL/GenBank/DDBJ whole genome shotgun (WGS) entry which is preliminary data.</text>
</comment>
<feature type="transmembrane region" description="Helical" evidence="7">
    <location>
        <begin position="257"/>
        <end position="276"/>
    </location>
</feature>
<dbReference type="PROSITE" id="PS50928">
    <property type="entry name" value="ABC_TM1"/>
    <property type="match status" value="1"/>
</dbReference>
<accession>A0A483C7F8</accession>
<evidence type="ECO:0000256" key="3">
    <source>
        <dbReference type="ARBA" id="ARBA00022475"/>
    </source>
</evidence>
<gene>
    <name evidence="8" type="ORF">GA838_08915</name>
</gene>
<evidence type="ECO:0000313" key="8">
    <source>
        <dbReference type="EMBL" id="MDV7715845.1"/>
    </source>
</evidence>
<evidence type="ECO:0000256" key="4">
    <source>
        <dbReference type="ARBA" id="ARBA00022692"/>
    </source>
</evidence>
<keyword evidence="2 7" id="KW-0813">Transport</keyword>
<dbReference type="GO" id="GO:0005886">
    <property type="term" value="C:plasma membrane"/>
    <property type="evidence" value="ECO:0007669"/>
    <property type="project" value="UniProtKB-SubCell"/>
</dbReference>
<dbReference type="Pfam" id="PF00528">
    <property type="entry name" value="BPD_transp_1"/>
    <property type="match status" value="1"/>
</dbReference>
<feature type="transmembrane region" description="Helical" evidence="7">
    <location>
        <begin position="121"/>
        <end position="142"/>
    </location>
</feature>
<dbReference type="InterPro" id="IPR035906">
    <property type="entry name" value="MetI-like_sf"/>
</dbReference>
<evidence type="ECO:0000313" key="9">
    <source>
        <dbReference type="Proteomes" id="UP001281024"/>
    </source>
</evidence>
<dbReference type="Gene3D" id="1.10.3720.10">
    <property type="entry name" value="MetI-like"/>
    <property type="match status" value="1"/>
</dbReference>
<organism evidence="8 9">
    <name type="scientific">Oenococcus oeni</name>
    <name type="common">Leuconostoc oenos</name>
    <dbReference type="NCBI Taxonomy" id="1247"/>
    <lineage>
        <taxon>Bacteria</taxon>
        <taxon>Bacillati</taxon>
        <taxon>Bacillota</taxon>
        <taxon>Bacilli</taxon>
        <taxon>Lactobacillales</taxon>
        <taxon>Lactobacillaceae</taxon>
        <taxon>Oenococcus</taxon>
    </lineage>
</organism>
<dbReference type="Proteomes" id="UP001281024">
    <property type="component" value="Unassembled WGS sequence"/>
</dbReference>
<dbReference type="InterPro" id="IPR000515">
    <property type="entry name" value="MetI-like"/>
</dbReference>
<evidence type="ECO:0000256" key="7">
    <source>
        <dbReference type="RuleBase" id="RU363032"/>
    </source>
</evidence>
<feature type="transmembrane region" description="Helical" evidence="7">
    <location>
        <begin position="154"/>
        <end position="176"/>
    </location>
</feature>
<name>A0A483C7F8_OENOE</name>
<reference evidence="8" key="1">
    <citation type="submission" date="2019-10" db="EMBL/GenBank/DDBJ databases">
        <title>Malate fermentation in French cider.</title>
        <authorList>
            <person name="Cousin F.J."/>
            <person name="Medina Fernandez S."/>
            <person name="Misery B."/>
            <person name="Laplace J.-M."/>
            <person name="Cretenet M."/>
        </authorList>
    </citation>
    <scope>NUCLEOTIDE SEQUENCE</scope>
    <source>
        <strain evidence="8">UCMA15129</strain>
    </source>
</reference>
<dbReference type="SUPFAM" id="SSF161098">
    <property type="entry name" value="MetI-like"/>
    <property type="match status" value="1"/>
</dbReference>
<dbReference type="RefSeq" id="WP_002822879.1">
    <property type="nucleotide sequence ID" value="NZ_CP014324.1"/>
</dbReference>
<evidence type="ECO:0000256" key="2">
    <source>
        <dbReference type="ARBA" id="ARBA00022448"/>
    </source>
</evidence>
<dbReference type="CDD" id="cd06261">
    <property type="entry name" value="TM_PBP2"/>
    <property type="match status" value="1"/>
</dbReference>
<comment type="subcellular location">
    <subcellularLocation>
        <location evidence="1 7">Cell membrane</location>
        <topology evidence="1 7">Multi-pass membrane protein</topology>
    </subcellularLocation>
</comment>
<evidence type="ECO:0000256" key="6">
    <source>
        <dbReference type="ARBA" id="ARBA00023136"/>
    </source>
</evidence>
<feature type="transmembrane region" description="Helical" evidence="7">
    <location>
        <begin position="21"/>
        <end position="44"/>
    </location>
</feature>
<evidence type="ECO:0000256" key="5">
    <source>
        <dbReference type="ARBA" id="ARBA00022989"/>
    </source>
</evidence>
<dbReference type="GO" id="GO:0055085">
    <property type="term" value="P:transmembrane transport"/>
    <property type="evidence" value="ECO:0007669"/>
    <property type="project" value="InterPro"/>
</dbReference>
<keyword evidence="4 7" id="KW-0812">Transmembrane</keyword>
<dbReference type="AlphaFoldDB" id="A0A483C7F8"/>
<feature type="transmembrane region" description="Helical" evidence="7">
    <location>
        <begin position="197"/>
        <end position="222"/>
    </location>
</feature>
<keyword evidence="6 7" id="KW-0472">Membrane</keyword>